<feature type="signal peptide" evidence="2">
    <location>
        <begin position="1"/>
        <end position="23"/>
    </location>
</feature>
<proteinExistence type="predicted"/>
<keyword evidence="1" id="KW-1133">Transmembrane helix</keyword>
<comment type="caution">
    <text evidence="3">The sequence shown here is derived from an EMBL/GenBank/DDBJ whole genome shotgun (WGS) entry which is preliminary data.</text>
</comment>
<dbReference type="EMBL" id="JARBJD010000060">
    <property type="protein sequence ID" value="KAK2956015.1"/>
    <property type="molecule type" value="Genomic_DNA"/>
</dbReference>
<protein>
    <submittedName>
        <fullName evidence="3">Uncharacterized protein</fullName>
    </submittedName>
</protein>
<name>A0ABQ9XX28_9EUKA</name>
<feature type="transmembrane region" description="Helical" evidence="1">
    <location>
        <begin position="130"/>
        <end position="151"/>
    </location>
</feature>
<reference evidence="3 4" key="1">
    <citation type="journal article" date="2022" name="bioRxiv">
        <title>Genomics of Preaxostyla Flagellates Illuminates Evolutionary Transitions and the Path Towards Mitochondrial Loss.</title>
        <authorList>
            <person name="Novak L.V.F."/>
            <person name="Treitli S.C."/>
            <person name="Pyrih J."/>
            <person name="Halakuc P."/>
            <person name="Pipaliya S.V."/>
            <person name="Vacek V."/>
            <person name="Brzon O."/>
            <person name="Soukal P."/>
            <person name="Eme L."/>
            <person name="Dacks J.B."/>
            <person name="Karnkowska A."/>
            <person name="Elias M."/>
            <person name="Hampl V."/>
        </authorList>
    </citation>
    <scope>NUCLEOTIDE SEQUENCE [LARGE SCALE GENOMIC DNA]</scope>
    <source>
        <strain evidence="3">NAU3</strain>
        <tissue evidence="3">Gut</tissue>
    </source>
</reference>
<evidence type="ECO:0000256" key="1">
    <source>
        <dbReference type="SAM" id="Phobius"/>
    </source>
</evidence>
<sequence>MMITITLFISASIASAFISFSYAESIRSDYISTICTLKQYSNHWSILPSNESPYGLCFHMFHVTTRESQSVRVIIELTGGKCVEHARKYTSWPENHSNISTFEPTARCYVNIKNKKNILLYYPTRSVSRFILLQFFFLPAYLFYLLTVVAFGQSSIRSLLSLCIPRLRRSRSSQTQHQQHRRERPLNRQFRITGHNHTRIMLDRTIRMDVINLMDVDEQEPLVGAERRAQMDDWQFALGLYLSERQQTEGTGFNGDIDEPHTNQQALAVPYPDFSVPWNNSEPFISDEAISLLEFDSEDRLPTRDELSG</sequence>
<gene>
    <name evidence="3" type="ORF">BLNAU_8991</name>
</gene>
<organism evidence="3 4">
    <name type="scientific">Blattamonas nauphoetae</name>
    <dbReference type="NCBI Taxonomy" id="2049346"/>
    <lineage>
        <taxon>Eukaryota</taxon>
        <taxon>Metamonada</taxon>
        <taxon>Preaxostyla</taxon>
        <taxon>Oxymonadida</taxon>
        <taxon>Blattamonas</taxon>
    </lineage>
</organism>
<evidence type="ECO:0000313" key="3">
    <source>
        <dbReference type="EMBL" id="KAK2956015.1"/>
    </source>
</evidence>
<keyword evidence="4" id="KW-1185">Reference proteome</keyword>
<keyword evidence="1" id="KW-0812">Transmembrane</keyword>
<keyword evidence="1" id="KW-0472">Membrane</keyword>
<dbReference type="Proteomes" id="UP001281761">
    <property type="component" value="Unassembled WGS sequence"/>
</dbReference>
<accession>A0ABQ9XX28</accession>
<feature type="chain" id="PRO_5047245773" evidence="2">
    <location>
        <begin position="24"/>
        <end position="309"/>
    </location>
</feature>
<keyword evidence="2" id="KW-0732">Signal</keyword>
<evidence type="ECO:0000313" key="4">
    <source>
        <dbReference type="Proteomes" id="UP001281761"/>
    </source>
</evidence>
<evidence type="ECO:0000256" key="2">
    <source>
        <dbReference type="SAM" id="SignalP"/>
    </source>
</evidence>